<dbReference type="EMBL" id="KQ242252">
    <property type="protein sequence ID" value="KNC79745.1"/>
    <property type="molecule type" value="Genomic_DNA"/>
</dbReference>
<gene>
    <name evidence="2" type="ORF">SARC_07872</name>
</gene>
<dbReference type="Proteomes" id="UP000054560">
    <property type="component" value="Unassembled WGS sequence"/>
</dbReference>
<keyword evidence="3" id="KW-1185">Reference proteome</keyword>
<dbReference type="InterPro" id="IPR027417">
    <property type="entry name" value="P-loop_NTPase"/>
</dbReference>
<evidence type="ECO:0000313" key="3">
    <source>
        <dbReference type="Proteomes" id="UP000054560"/>
    </source>
</evidence>
<evidence type="ECO:0000313" key="2">
    <source>
        <dbReference type="EMBL" id="KNC79745.1"/>
    </source>
</evidence>
<reference evidence="2 3" key="1">
    <citation type="submission" date="2011-02" db="EMBL/GenBank/DDBJ databases">
        <title>The Genome Sequence of Sphaeroforma arctica JP610.</title>
        <authorList>
            <consortium name="The Broad Institute Genome Sequencing Platform"/>
            <person name="Russ C."/>
            <person name="Cuomo C."/>
            <person name="Young S.K."/>
            <person name="Zeng Q."/>
            <person name="Gargeya S."/>
            <person name="Alvarado L."/>
            <person name="Berlin A."/>
            <person name="Chapman S.B."/>
            <person name="Chen Z."/>
            <person name="Freedman E."/>
            <person name="Gellesch M."/>
            <person name="Goldberg J."/>
            <person name="Griggs A."/>
            <person name="Gujja S."/>
            <person name="Heilman E."/>
            <person name="Heiman D."/>
            <person name="Howarth C."/>
            <person name="Mehta T."/>
            <person name="Neiman D."/>
            <person name="Pearson M."/>
            <person name="Roberts A."/>
            <person name="Saif S."/>
            <person name="Shea T."/>
            <person name="Shenoy N."/>
            <person name="Sisk P."/>
            <person name="Stolte C."/>
            <person name="Sykes S."/>
            <person name="White J."/>
            <person name="Yandava C."/>
            <person name="Burger G."/>
            <person name="Gray M.W."/>
            <person name="Holland P.W.H."/>
            <person name="King N."/>
            <person name="Lang F.B.F."/>
            <person name="Roger A.J."/>
            <person name="Ruiz-Trillo I."/>
            <person name="Haas B."/>
            <person name="Nusbaum C."/>
            <person name="Birren B."/>
        </authorList>
    </citation>
    <scope>NUCLEOTIDE SEQUENCE [LARGE SCALE GENOMIC DNA]</scope>
    <source>
        <strain evidence="2 3">JP610</strain>
    </source>
</reference>
<accession>A0A0L0FSJ7</accession>
<dbReference type="SUPFAM" id="SSF52540">
    <property type="entry name" value="P-loop containing nucleoside triphosphate hydrolases"/>
    <property type="match status" value="1"/>
</dbReference>
<evidence type="ECO:0000259" key="1">
    <source>
        <dbReference type="Pfam" id="PF13086"/>
    </source>
</evidence>
<dbReference type="PANTHER" id="PTHR10887">
    <property type="entry name" value="DNA2/NAM7 HELICASE FAMILY"/>
    <property type="match status" value="1"/>
</dbReference>
<dbReference type="GeneID" id="25908376"/>
<dbReference type="AlphaFoldDB" id="A0A0L0FSJ7"/>
<organism evidence="2 3">
    <name type="scientific">Sphaeroforma arctica JP610</name>
    <dbReference type="NCBI Taxonomy" id="667725"/>
    <lineage>
        <taxon>Eukaryota</taxon>
        <taxon>Ichthyosporea</taxon>
        <taxon>Ichthyophonida</taxon>
        <taxon>Sphaeroforma</taxon>
    </lineage>
</organism>
<dbReference type="GO" id="GO:0004386">
    <property type="term" value="F:helicase activity"/>
    <property type="evidence" value="ECO:0007669"/>
    <property type="project" value="InterPro"/>
</dbReference>
<dbReference type="Gene3D" id="3.40.50.300">
    <property type="entry name" value="P-loop containing nucleotide triphosphate hydrolases"/>
    <property type="match status" value="1"/>
</dbReference>
<proteinExistence type="predicted"/>
<dbReference type="InterPro" id="IPR041677">
    <property type="entry name" value="DNA2/NAM7_AAA_11"/>
</dbReference>
<name>A0A0L0FSJ7_9EUKA</name>
<dbReference type="Pfam" id="PF13086">
    <property type="entry name" value="AAA_11"/>
    <property type="match status" value="1"/>
</dbReference>
<feature type="domain" description="DNA2/NAM7 helicase helicase" evidence="1">
    <location>
        <begin position="244"/>
        <end position="381"/>
    </location>
</feature>
<dbReference type="OrthoDB" id="1879at2759"/>
<dbReference type="RefSeq" id="XP_014153647.1">
    <property type="nucleotide sequence ID" value="XM_014298172.1"/>
</dbReference>
<protein>
    <recommendedName>
        <fullName evidence="1">DNA2/NAM7 helicase helicase domain-containing protein</fullName>
    </recommendedName>
</protein>
<dbReference type="InterPro" id="IPR045055">
    <property type="entry name" value="DNA2/NAM7-like"/>
</dbReference>
<dbReference type="PANTHER" id="PTHR10887:SF495">
    <property type="entry name" value="HELICASE SENATAXIN ISOFORM X1-RELATED"/>
    <property type="match status" value="1"/>
</dbReference>
<sequence length="403" mass="45244">MAAWKHEDLSIMYLMLSKFHPEVGRVHQIDIADIPSTFPEGWKQYLSAFRVPYQEFVLAQLVQRCEYMRLVYHTVQDFDIISSTTKSVVPSIWDDNDRVEADYNAVRVVFKEEFKPNVRQQSRIIYCYEAMAWNLSGKGLEEYSLAHDIPSLPASPPATILSSISNHPSMPGDCVIANVDYVAPAGRVLNSLKYDESKEQVQQPLQDIILMGTPPQPLKPPTPARESESAKGLERALSALYAGFNDKQTAIVHKAMFSCARGPSVSLVNGPPGTGKTMMLASLVLVLAMSNPDKNILVTAPSTSALQSITLELFKRLTQLLIDVPLFKKNIVYHNVTYFSTSHAYQKLAEEIQPYTDRQRTLTFTNKLHSLCKETEQSIRDAAAYARDRNLPESSKRECRVAA</sequence>